<dbReference type="GO" id="GO:0005886">
    <property type="term" value="C:plasma membrane"/>
    <property type="evidence" value="ECO:0007669"/>
    <property type="project" value="UniProtKB-UniRule"/>
</dbReference>
<keyword evidence="5 7" id="KW-0456">Lyase</keyword>
<feature type="site" description="Important for catalytic activity" evidence="7">
    <location>
        <position position="236"/>
    </location>
</feature>
<keyword evidence="3 7" id="KW-1133">Transmembrane helix</keyword>
<feature type="compositionally biased region" description="Low complexity" evidence="8">
    <location>
        <begin position="386"/>
        <end position="398"/>
    </location>
</feature>
<comment type="similarity">
    <text evidence="7">Belongs to the transglycosylase MltG family.</text>
</comment>
<dbReference type="InterPro" id="IPR003770">
    <property type="entry name" value="MLTG-like"/>
</dbReference>
<proteinExistence type="inferred from homology"/>
<comment type="catalytic activity">
    <reaction evidence="7">
        <text>a peptidoglycan chain = a peptidoglycan chain with N-acetyl-1,6-anhydromuramyl-[peptide] at the reducing end + a peptidoglycan chain with N-acetylglucosamine at the non-reducing end.</text>
        <dbReference type="EC" id="4.2.2.29"/>
    </reaction>
</comment>
<dbReference type="CDD" id="cd08010">
    <property type="entry name" value="MltG_like"/>
    <property type="match status" value="1"/>
</dbReference>
<keyword evidence="1 7" id="KW-1003">Cell membrane</keyword>
<dbReference type="OrthoDB" id="9814591at2"/>
<dbReference type="PANTHER" id="PTHR30518">
    <property type="entry name" value="ENDOLYTIC MUREIN TRANSGLYCOSYLASE"/>
    <property type="match status" value="1"/>
</dbReference>
<dbReference type="GO" id="GO:0009252">
    <property type="term" value="P:peptidoglycan biosynthetic process"/>
    <property type="evidence" value="ECO:0007669"/>
    <property type="project" value="UniProtKB-UniRule"/>
</dbReference>
<feature type="compositionally biased region" description="Basic and acidic residues" evidence="8">
    <location>
        <begin position="367"/>
        <end position="385"/>
    </location>
</feature>
<dbReference type="Pfam" id="PF02618">
    <property type="entry name" value="YceG"/>
    <property type="match status" value="1"/>
</dbReference>
<dbReference type="EC" id="4.2.2.29" evidence="7"/>
<evidence type="ECO:0000256" key="5">
    <source>
        <dbReference type="ARBA" id="ARBA00023239"/>
    </source>
</evidence>
<evidence type="ECO:0000256" key="2">
    <source>
        <dbReference type="ARBA" id="ARBA00022692"/>
    </source>
</evidence>
<gene>
    <name evidence="7" type="primary">mltG</name>
    <name evidence="9" type="ORF">SAMN04487865_10555</name>
</gene>
<protein>
    <recommendedName>
        <fullName evidence="7">Endolytic murein transglycosylase</fullName>
        <ecNumber evidence="7">4.2.2.29</ecNumber>
    </recommendedName>
    <alternativeName>
        <fullName evidence="7">Peptidoglycan lytic transglycosylase</fullName>
    </alternativeName>
    <alternativeName>
        <fullName evidence="7">Peptidoglycan polymerization terminase</fullName>
    </alternativeName>
</protein>
<evidence type="ECO:0000256" key="6">
    <source>
        <dbReference type="ARBA" id="ARBA00023316"/>
    </source>
</evidence>
<dbReference type="PANTHER" id="PTHR30518:SF2">
    <property type="entry name" value="ENDOLYTIC MUREIN TRANSGLYCOSYLASE"/>
    <property type="match status" value="1"/>
</dbReference>
<dbReference type="Proteomes" id="UP000243374">
    <property type="component" value="Unassembled WGS sequence"/>
</dbReference>
<name>A0A662ZBG2_9GAMM</name>
<evidence type="ECO:0000313" key="10">
    <source>
        <dbReference type="Proteomes" id="UP000243374"/>
    </source>
</evidence>
<keyword evidence="2 7" id="KW-0812">Transmembrane</keyword>
<sequence>MTKSKKILAGFFAFILFSLSAVSFFAYSTIEKLNNSELSSKTKTYELKKGATVKTVINDLLDNSWDRLVAKFYLRFSTPYSSIQKGEYLIGPNKSFISILKDMSEGNVIVKTYPTFTIVEGMNLSKIIKKAERFKNKLSDDKFFSSLAKEDVFLRKLLKDQEELLDFIGEDVTSLEGLISPATYPLYEKDPFYTIFRQGIVSQLKSLKTEWDNRDESNNIKTPYEALILASLIERETFLDEERNLIAAVFENRLSKGMRLQTDPAVMYGVSREFSGTLTKSHLKADSPYNTYTRDGLPPTPICMPQIKSIHAALHPDKSKALYFVAKGISPTEGHVFSNTLTEHNKAVAEYRKKVKNYKLFDGKVDNRSENESISGEPKDNKTDSNSESINNDASIDSDSLKKNENKETNVSKSLKETTESENISADKVSVSTDATVSPKKVKNRGTETATSKKK</sequence>
<dbReference type="GO" id="GO:0008932">
    <property type="term" value="F:lytic endotransglycosylase activity"/>
    <property type="evidence" value="ECO:0007669"/>
    <property type="project" value="UniProtKB-UniRule"/>
</dbReference>
<evidence type="ECO:0000256" key="4">
    <source>
        <dbReference type="ARBA" id="ARBA00023136"/>
    </source>
</evidence>
<evidence type="ECO:0000256" key="3">
    <source>
        <dbReference type="ARBA" id="ARBA00022989"/>
    </source>
</evidence>
<comment type="function">
    <text evidence="7">Functions as a peptidoglycan terminase that cleaves nascent peptidoglycan strands endolytically to terminate their elongation.</text>
</comment>
<dbReference type="GO" id="GO:0071555">
    <property type="term" value="P:cell wall organization"/>
    <property type="evidence" value="ECO:0007669"/>
    <property type="project" value="UniProtKB-KW"/>
</dbReference>
<dbReference type="NCBIfam" id="TIGR00247">
    <property type="entry name" value="endolytic transglycosylase MltG"/>
    <property type="match status" value="1"/>
</dbReference>
<evidence type="ECO:0000256" key="7">
    <source>
        <dbReference type="HAMAP-Rule" id="MF_02065"/>
    </source>
</evidence>
<evidence type="ECO:0000313" key="9">
    <source>
        <dbReference type="EMBL" id="SFK32614.1"/>
    </source>
</evidence>
<dbReference type="HAMAP" id="MF_02065">
    <property type="entry name" value="MltG"/>
    <property type="match status" value="1"/>
</dbReference>
<keyword evidence="10" id="KW-1185">Reference proteome</keyword>
<dbReference type="EMBL" id="FOSF01000055">
    <property type="protein sequence ID" value="SFK32614.1"/>
    <property type="molecule type" value="Genomic_DNA"/>
</dbReference>
<keyword evidence="6 7" id="KW-0961">Cell wall biogenesis/degradation</keyword>
<accession>A0A662ZBG2</accession>
<dbReference type="RefSeq" id="WP_074841379.1">
    <property type="nucleotide sequence ID" value="NZ_CP047056.1"/>
</dbReference>
<dbReference type="AlphaFoldDB" id="A0A662ZBG2"/>
<keyword evidence="4 7" id="KW-0472">Membrane</keyword>
<feature type="compositionally biased region" description="Basic and acidic residues" evidence="8">
    <location>
        <begin position="399"/>
        <end position="419"/>
    </location>
</feature>
<evidence type="ECO:0000256" key="8">
    <source>
        <dbReference type="SAM" id="MobiDB-lite"/>
    </source>
</evidence>
<evidence type="ECO:0000256" key="1">
    <source>
        <dbReference type="ARBA" id="ARBA00022475"/>
    </source>
</evidence>
<keyword evidence="7" id="KW-0997">Cell inner membrane</keyword>
<reference evidence="9 10" key="1">
    <citation type="submission" date="2016-10" db="EMBL/GenBank/DDBJ databases">
        <authorList>
            <person name="Varghese N."/>
            <person name="Submissions S."/>
        </authorList>
    </citation>
    <scope>NUCLEOTIDE SEQUENCE [LARGE SCALE GENOMIC DNA]</scope>
    <source>
        <strain evidence="9 10">22B</strain>
    </source>
</reference>
<dbReference type="Gene3D" id="3.30.160.60">
    <property type="entry name" value="Classic Zinc Finger"/>
    <property type="match status" value="1"/>
</dbReference>
<organism evidence="9 10">
    <name type="scientific">Succinivibrio dextrinosolvens</name>
    <dbReference type="NCBI Taxonomy" id="83771"/>
    <lineage>
        <taxon>Bacteria</taxon>
        <taxon>Pseudomonadati</taxon>
        <taxon>Pseudomonadota</taxon>
        <taxon>Gammaproteobacteria</taxon>
        <taxon>Aeromonadales</taxon>
        <taxon>Succinivibrionaceae</taxon>
        <taxon>Succinivibrio</taxon>
    </lineage>
</organism>
<feature type="region of interest" description="Disordered" evidence="8">
    <location>
        <begin position="367"/>
        <end position="455"/>
    </location>
</feature>
<dbReference type="Gene3D" id="3.30.1490.480">
    <property type="entry name" value="Endolytic murein transglycosylase"/>
    <property type="match status" value="1"/>
</dbReference>